<organism evidence="2 3">
    <name type="scientific">Aspergillus calidoustus</name>
    <dbReference type="NCBI Taxonomy" id="454130"/>
    <lineage>
        <taxon>Eukaryota</taxon>
        <taxon>Fungi</taxon>
        <taxon>Dikarya</taxon>
        <taxon>Ascomycota</taxon>
        <taxon>Pezizomycotina</taxon>
        <taxon>Eurotiomycetes</taxon>
        <taxon>Eurotiomycetidae</taxon>
        <taxon>Eurotiales</taxon>
        <taxon>Aspergillaceae</taxon>
        <taxon>Aspergillus</taxon>
        <taxon>Aspergillus subgen. Nidulantes</taxon>
    </lineage>
</organism>
<keyword evidence="1" id="KW-0812">Transmembrane</keyword>
<keyword evidence="3" id="KW-1185">Reference proteome</keyword>
<evidence type="ECO:0000313" key="2">
    <source>
        <dbReference type="EMBL" id="CEL02082.1"/>
    </source>
</evidence>
<dbReference type="AlphaFoldDB" id="A0A0U5FRD4"/>
<evidence type="ECO:0000256" key="1">
    <source>
        <dbReference type="SAM" id="Phobius"/>
    </source>
</evidence>
<gene>
    <name evidence="2" type="ORF">ASPCAL01657</name>
</gene>
<name>A0A0U5FRD4_ASPCI</name>
<reference evidence="3" key="1">
    <citation type="journal article" date="2016" name="Genome Announc.">
        <title>Draft genome sequences of fungus Aspergillus calidoustus.</title>
        <authorList>
            <person name="Horn F."/>
            <person name="Linde J."/>
            <person name="Mattern D.J."/>
            <person name="Walther G."/>
            <person name="Guthke R."/>
            <person name="Scherlach K."/>
            <person name="Martin K."/>
            <person name="Brakhage A.A."/>
            <person name="Petzke L."/>
            <person name="Valiante V."/>
        </authorList>
    </citation>
    <scope>NUCLEOTIDE SEQUENCE [LARGE SCALE GENOMIC DNA]</scope>
    <source>
        <strain evidence="3">SF006504</strain>
    </source>
</reference>
<accession>A0A0U5FRD4</accession>
<sequence length="128" mass="14182">MTLQGTFANIVAALNQYSLETNNNTINGTAYSLQVHVRVQWLWLLLPGLLVLLGDTFFLLTLQGNRQQKGSLWKSSLLAHPYHGLDNVVSAGGINNYATASEMESAAEGVKVRLEHSSLHRRDVLHQK</sequence>
<protein>
    <submittedName>
        <fullName evidence="2">Uncharacterized protein</fullName>
    </submittedName>
</protein>
<dbReference type="Proteomes" id="UP000054771">
    <property type="component" value="Unassembled WGS sequence"/>
</dbReference>
<dbReference type="OrthoDB" id="5376804at2759"/>
<keyword evidence="1" id="KW-1133">Transmembrane helix</keyword>
<dbReference type="EMBL" id="CDMC01000001">
    <property type="protein sequence ID" value="CEL02082.1"/>
    <property type="molecule type" value="Genomic_DNA"/>
</dbReference>
<keyword evidence="1" id="KW-0472">Membrane</keyword>
<feature type="transmembrane region" description="Helical" evidence="1">
    <location>
        <begin position="41"/>
        <end position="62"/>
    </location>
</feature>
<dbReference type="PANTHER" id="PTHR35394:SF5">
    <property type="entry name" value="DUF3176 DOMAIN-CONTAINING PROTEIN"/>
    <property type="match status" value="1"/>
</dbReference>
<dbReference type="PANTHER" id="PTHR35394">
    <property type="entry name" value="DUF3176 DOMAIN-CONTAINING PROTEIN"/>
    <property type="match status" value="1"/>
</dbReference>
<proteinExistence type="predicted"/>
<evidence type="ECO:0000313" key="3">
    <source>
        <dbReference type="Proteomes" id="UP000054771"/>
    </source>
</evidence>